<sequence>MNHCKEYCDYYKPILVEEILLVEHPSLLPNGKCSAIGMLARDEDKLLSLRIPELPECVTATGVDCAEYLICFPFPGVFNLKMVASQSIFPSYSGRIPQQGDHVEVCGALSLYDTQCSGEIDSTTTSGFLRRRLMETDNVAELYEEMRAKYKPFIEVELIKQVANARELLVCNLRMRGLQTQKT</sequence>
<reference evidence="1" key="2">
    <citation type="submission" date="2022-08" db="UniProtKB">
        <authorList>
            <consortium name="EnsemblMetazoa"/>
        </authorList>
    </citation>
    <scope>IDENTIFICATION</scope>
    <source>
        <strain evidence="1">STECLA/ALBI9_A</strain>
    </source>
</reference>
<organism evidence="1 2">
    <name type="scientific">Anopheles albimanus</name>
    <name type="common">New world malaria mosquito</name>
    <dbReference type="NCBI Taxonomy" id="7167"/>
    <lineage>
        <taxon>Eukaryota</taxon>
        <taxon>Metazoa</taxon>
        <taxon>Ecdysozoa</taxon>
        <taxon>Arthropoda</taxon>
        <taxon>Hexapoda</taxon>
        <taxon>Insecta</taxon>
        <taxon>Pterygota</taxon>
        <taxon>Neoptera</taxon>
        <taxon>Endopterygota</taxon>
        <taxon>Diptera</taxon>
        <taxon>Nematocera</taxon>
        <taxon>Culicoidea</taxon>
        <taxon>Culicidae</taxon>
        <taxon>Anophelinae</taxon>
        <taxon>Anopheles</taxon>
    </lineage>
</organism>
<protein>
    <submittedName>
        <fullName evidence="1">Uncharacterized protein</fullName>
    </submittedName>
</protein>
<reference evidence="1 2" key="1">
    <citation type="journal article" date="2017" name="G3 (Bethesda)">
        <title>The Physical Genome Mapping of Anopheles albimanus Corrected Scaffold Misassemblies and Identified Interarm Rearrangements in Genus Anopheles.</title>
        <authorList>
            <person name="Artemov G.N."/>
            <person name="Peery A.N."/>
            <person name="Jiang X."/>
            <person name="Tu Z."/>
            <person name="Stegniy V.N."/>
            <person name="Sharakhova M.V."/>
            <person name="Sharakhov I.V."/>
        </authorList>
    </citation>
    <scope>NUCLEOTIDE SEQUENCE [LARGE SCALE GENOMIC DNA]</scope>
    <source>
        <strain evidence="1 2">ALBI9_A</strain>
    </source>
</reference>
<dbReference type="EnsemblMetazoa" id="AALB009352-RA">
    <property type="protein sequence ID" value="AALB009352-PA"/>
    <property type="gene ID" value="AALB009352"/>
</dbReference>
<dbReference type="STRING" id="7167.A0A182FS26"/>
<dbReference type="AlphaFoldDB" id="A0A182FS26"/>
<keyword evidence="2" id="KW-1185">Reference proteome</keyword>
<evidence type="ECO:0000313" key="1">
    <source>
        <dbReference type="EnsemblMetazoa" id="AALB009352-PA"/>
    </source>
</evidence>
<dbReference type="VEuPathDB" id="VectorBase:AALB20_036590"/>
<proteinExistence type="predicted"/>
<accession>A0A182FS26</accession>
<name>A0A182FS26_ANOAL</name>
<dbReference type="Proteomes" id="UP000069272">
    <property type="component" value="Chromosome 2R"/>
</dbReference>
<evidence type="ECO:0000313" key="2">
    <source>
        <dbReference type="Proteomes" id="UP000069272"/>
    </source>
</evidence>
<dbReference type="VEuPathDB" id="VectorBase:AALB009352"/>